<dbReference type="Proteomes" id="UP000019194">
    <property type="component" value="Unassembled WGS sequence"/>
</dbReference>
<sequence>MSKVLEMLTTLTGTGGIIARLCRLHSTEDPSMNREEMHCDVVKI</sequence>
<evidence type="ECO:0000313" key="1">
    <source>
        <dbReference type="EMBL" id="CDL41281.1"/>
    </source>
</evidence>
<protein>
    <submittedName>
        <fullName evidence="1">Uncharacterized protein</fullName>
    </submittedName>
</protein>
<comment type="caution">
    <text evidence="1">The sequence shown here is derived from an EMBL/GenBank/DDBJ whole genome shotgun (WGS) entry which is preliminary data.</text>
</comment>
<dbReference type="InterPro" id="IPR054453">
    <property type="entry name" value="PssL-like"/>
</dbReference>
<dbReference type="Pfam" id="PF22869">
    <property type="entry name" value="PssL"/>
    <property type="match status" value="1"/>
</dbReference>
<organism evidence="1 2">
    <name type="scientific">Citrobacter freundii</name>
    <dbReference type="NCBI Taxonomy" id="546"/>
    <lineage>
        <taxon>Bacteria</taxon>
        <taxon>Pseudomonadati</taxon>
        <taxon>Pseudomonadota</taxon>
        <taxon>Gammaproteobacteria</taxon>
        <taxon>Enterobacterales</taxon>
        <taxon>Enterobacteriaceae</taxon>
        <taxon>Citrobacter</taxon>
        <taxon>Citrobacter freundii complex</taxon>
    </lineage>
</organism>
<proteinExistence type="predicted"/>
<dbReference type="AlphaFoldDB" id="A0A7G2IYI3"/>
<accession>A0A7G2IYI3</accession>
<reference evidence="1 2" key="1">
    <citation type="submission" date="2013-10" db="EMBL/GenBank/DDBJ databases">
        <title>Antibiotic resistance diversity of beta-lactamase producers in the General Hospital Vienna.</title>
        <authorList>
            <person name="Barisic I."/>
            <person name="Mitteregger D."/>
            <person name="Hirschl A.M."/>
            <person name="Noehammer C."/>
            <person name="Wiesinger-Mayr H."/>
        </authorList>
    </citation>
    <scope>NUCLEOTIDE SEQUENCE [LARGE SCALE GENOMIC DNA]</scope>
    <source>
        <strain evidence="1 2">ISC11</strain>
    </source>
</reference>
<dbReference type="EMBL" id="CBWP010000082">
    <property type="protein sequence ID" value="CDL41281.1"/>
    <property type="molecule type" value="Genomic_DNA"/>
</dbReference>
<name>A0A7G2IYI3_CITFR</name>
<evidence type="ECO:0000313" key="2">
    <source>
        <dbReference type="Proteomes" id="UP000019194"/>
    </source>
</evidence>